<keyword evidence="3" id="KW-1133">Transmembrane helix</keyword>
<feature type="transmembrane region" description="Helical" evidence="3">
    <location>
        <begin position="162"/>
        <end position="182"/>
    </location>
</feature>
<keyword evidence="3" id="KW-0812">Transmembrane</keyword>
<dbReference type="RefSeq" id="WP_087360595.1">
    <property type="nucleotide sequence ID" value="NZ_JACJKO010000004.1"/>
</dbReference>
<evidence type="ECO:0000256" key="3">
    <source>
        <dbReference type="SAM" id="Phobius"/>
    </source>
</evidence>
<dbReference type="OrthoDB" id="1749038at2"/>
<dbReference type="InterPro" id="IPR025376">
    <property type="entry name" value="CD1107-like_dom"/>
</dbReference>
<dbReference type="AlphaFoldDB" id="A0A1Y4SKI7"/>
<dbReference type="Pfam" id="PF14283">
    <property type="entry name" value="CD1107-like"/>
    <property type="match status" value="1"/>
</dbReference>
<keyword evidence="1" id="KW-0175">Coiled coil</keyword>
<keyword evidence="7" id="KW-1185">Reference proteome</keyword>
<comment type="caution">
    <text evidence="6">The sequence shown here is derived from an EMBL/GenBank/DDBJ whole genome shotgun (WGS) entry which is preliminary data.</text>
</comment>
<feature type="compositionally biased region" description="Low complexity" evidence="2">
    <location>
        <begin position="30"/>
        <end position="44"/>
    </location>
</feature>
<reference evidence="6 7" key="1">
    <citation type="journal article" date="2018" name="BMC Genomics">
        <title>Whole genome sequencing and function prediction of 133 gut anaerobes isolated from chicken caecum in pure cultures.</title>
        <authorList>
            <person name="Medvecky M."/>
            <person name="Cejkova D."/>
            <person name="Polansky O."/>
            <person name="Karasova D."/>
            <person name="Kubasova T."/>
            <person name="Cizek A."/>
            <person name="Rychlik I."/>
        </authorList>
    </citation>
    <scope>NUCLEOTIDE SEQUENCE [LARGE SCALE GENOMIC DNA]</scope>
    <source>
        <strain evidence="6 7">An13</strain>
    </source>
</reference>
<evidence type="ECO:0000259" key="5">
    <source>
        <dbReference type="Pfam" id="PF14283"/>
    </source>
</evidence>
<dbReference type="EMBL" id="NFLJ01000086">
    <property type="protein sequence ID" value="OUQ29462.1"/>
    <property type="molecule type" value="Genomic_DNA"/>
</dbReference>
<gene>
    <name evidence="6" type="ORF">B5E75_14205</name>
</gene>
<feature type="signal peptide" evidence="4">
    <location>
        <begin position="1"/>
        <end position="25"/>
    </location>
</feature>
<proteinExistence type="predicted"/>
<feature type="compositionally biased region" description="Acidic residues" evidence="2">
    <location>
        <begin position="194"/>
        <end position="227"/>
    </location>
</feature>
<dbReference type="Proteomes" id="UP000195305">
    <property type="component" value="Unassembled WGS sequence"/>
</dbReference>
<accession>A0A1Y4SKI7</accession>
<evidence type="ECO:0000256" key="2">
    <source>
        <dbReference type="SAM" id="MobiDB-lite"/>
    </source>
</evidence>
<sequence>MKNKLIAVMAAFLMSASFFVFPVNAKANSEETTPPSTTEIQGTQEETETSKENENALTPDGNMTLVDDISSTTDSNKQFITLVTKTGNYFYLIIDRDDKGNNTVHFLNQVDEEDLFSLMKEEDAQAIKDEIEKQKESVEEKTETVTVVEKEEKQDSKMNLNFMPLVVVIGLSVLAGGTFFFVKTKKKKSNEINPDPDADYLNDEDEDNGFFDIDEDKLEEDNDENKV</sequence>
<feature type="region of interest" description="Disordered" evidence="2">
    <location>
        <begin position="187"/>
        <end position="227"/>
    </location>
</feature>
<name>A0A1Y4SKI7_9FIRM</name>
<protein>
    <recommendedName>
        <fullName evidence="5">Mobile element protein CD1107-like domain-containing protein</fullName>
    </recommendedName>
</protein>
<evidence type="ECO:0000313" key="7">
    <source>
        <dbReference type="Proteomes" id="UP000195305"/>
    </source>
</evidence>
<feature type="region of interest" description="Disordered" evidence="2">
    <location>
        <begin position="27"/>
        <end position="60"/>
    </location>
</feature>
<evidence type="ECO:0000256" key="1">
    <source>
        <dbReference type="SAM" id="Coils"/>
    </source>
</evidence>
<keyword evidence="4" id="KW-0732">Signal</keyword>
<evidence type="ECO:0000313" key="6">
    <source>
        <dbReference type="EMBL" id="OUQ29462.1"/>
    </source>
</evidence>
<keyword evidence="3" id="KW-0472">Membrane</keyword>
<feature type="coiled-coil region" evidence="1">
    <location>
        <begin position="121"/>
        <end position="151"/>
    </location>
</feature>
<organism evidence="6 7">
    <name type="scientific">Massilimicrobiota timonensis</name>
    <dbReference type="NCBI Taxonomy" id="1776392"/>
    <lineage>
        <taxon>Bacteria</taxon>
        <taxon>Bacillati</taxon>
        <taxon>Bacillota</taxon>
        <taxon>Erysipelotrichia</taxon>
        <taxon>Erysipelotrichales</taxon>
        <taxon>Erysipelotrichaceae</taxon>
        <taxon>Massilimicrobiota</taxon>
    </lineage>
</organism>
<feature type="chain" id="PRO_5039320729" description="Mobile element protein CD1107-like domain-containing protein" evidence="4">
    <location>
        <begin position="26"/>
        <end position="227"/>
    </location>
</feature>
<evidence type="ECO:0000256" key="4">
    <source>
        <dbReference type="SAM" id="SignalP"/>
    </source>
</evidence>
<feature type="domain" description="Mobile element protein CD1107-like" evidence="5">
    <location>
        <begin position="56"/>
        <end position="189"/>
    </location>
</feature>